<gene>
    <name evidence="1" type="ORF">DLD77_04660</name>
</gene>
<evidence type="ECO:0000313" key="1">
    <source>
        <dbReference type="EMBL" id="AWO01038.1"/>
    </source>
</evidence>
<protein>
    <submittedName>
        <fullName evidence="1">Uncharacterized protein</fullName>
    </submittedName>
</protein>
<reference evidence="1 2" key="1">
    <citation type="submission" date="2018-05" db="EMBL/GenBank/DDBJ databases">
        <title>Chitinophaga sp. nov., isolated from rhizosphere soil of Alhagi.</title>
        <authorList>
            <person name="Liu Y."/>
        </authorList>
    </citation>
    <scope>NUCLEOTIDE SEQUENCE [LARGE SCALE GENOMIC DNA]</scope>
    <source>
        <strain evidence="1 2">T22</strain>
    </source>
</reference>
<keyword evidence="2" id="KW-1185">Reference proteome</keyword>
<accession>A0ABN5LNQ8</accession>
<dbReference type="Proteomes" id="UP000246099">
    <property type="component" value="Chromosome"/>
</dbReference>
<organism evidence="1 2">
    <name type="scientific">Chitinophaga alhagiae</name>
    <dbReference type="NCBI Taxonomy" id="2203219"/>
    <lineage>
        <taxon>Bacteria</taxon>
        <taxon>Pseudomonadati</taxon>
        <taxon>Bacteroidota</taxon>
        <taxon>Chitinophagia</taxon>
        <taxon>Chitinophagales</taxon>
        <taxon>Chitinophagaceae</taxon>
        <taxon>Chitinophaga</taxon>
    </lineage>
</organism>
<sequence>MAVIANIKEYFNKTTPRRKFGWKDAGPARIPGFGETYTPSESAQTLKFVFLCAQKKEPGK</sequence>
<evidence type="ECO:0000313" key="2">
    <source>
        <dbReference type="Proteomes" id="UP000246099"/>
    </source>
</evidence>
<proteinExistence type="predicted"/>
<name>A0ABN5LNQ8_9BACT</name>
<dbReference type="EMBL" id="CP029600">
    <property type="protein sequence ID" value="AWO01038.1"/>
    <property type="molecule type" value="Genomic_DNA"/>
</dbReference>